<name>A0A9P6JMU7_9AGAR</name>
<evidence type="ECO:0000259" key="1">
    <source>
        <dbReference type="Pfam" id="PF13391"/>
    </source>
</evidence>
<dbReference type="OrthoDB" id="3040950at2759"/>
<evidence type="ECO:0000313" key="2">
    <source>
        <dbReference type="EMBL" id="KAF9526025.1"/>
    </source>
</evidence>
<dbReference type="InterPro" id="IPR003615">
    <property type="entry name" value="HNH_nuc"/>
</dbReference>
<gene>
    <name evidence="2" type="ORF">CPB83DRAFT_885179</name>
</gene>
<organism evidence="2 3">
    <name type="scientific">Crepidotus variabilis</name>
    <dbReference type="NCBI Taxonomy" id="179855"/>
    <lineage>
        <taxon>Eukaryota</taxon>
        <taxon>Fungi</taxon>
        <taxon>Dikarya</taxon>
        <taxon>Basidiomycota</taxon>
        <taxon>Agaricomycotina</taxon>
        <taxon>Agaricomycetes</taxon>
        <taxon>Agaricomycetidae</taxon>
        <taxon>Agaricales</taxon>
        <taxon>Agaricineae</taxon>
        <taxon>Crepidotaceae</taxon>
        <taxon>Crepidotus</taxon>
    </lineage>
</organism>
<evidence type="ECO:0000313" key="3">
    <source>
        <dbReference type="Proteomes" id="UP000807306"/>
    </source>
</evidence>
<accession>A0A9P6JMU7</accession>
<keyword evidence="3" id="KW-1185">Reference proteome</keyword>
<dbReference type="Proteomes" id="UP000807306">
    <property type="component" value="Unassembled WGS sequence"/>
</dbReference>
<dbReference type="AlphaFoldDB" id="A0A9P6JMU7"/>
<feature type="domain" description="HNH nuclease" evidence="1">
    <location>
        <begin position="166"/>
        <end position="230"/>
    </location>
</feature>
<dbReference type="EMBL" id="MU157876">
    <property type="protein sequence ID" value="KAF9526025.1"/>
    <property type="molecule type" value="Genomic_DNA"/>
</dbReference>
<comment type="caution">
    <text evidence="2">The sequence shown here is derived from an EMBL/GenBank/DDBJ whole genome shotgun (WGS) entry which is preliminary data.</text>
</comment>
<sequence>MAPLQRRELEPPALCEISDSCKLVIILHPFHRKDILILSAYSPMLAALHYVIDYQLVMDACRVITNGKGSDPHLAKEQDGSRVPDDTSVLSSGTYIYHLQVNSDSTPTTDYEVVTQFAAWEFPLSLPHHWQQLQQPEEVKVLQRQELANTPSSAMSLTVKAEDRRCVISQYSTSTQNAHIIPKDQRGWFEGYNMWSYGFGDFRTGINNVSNGMTLRADIQFVFDRHDFVIWPSDSKFKIHLIKYNPDYAELLYWRDVTLPIRVPIEFLYARFAYTIINSIREESKLLFKPVEISETIQARKARRLQNKINKKKNPQEISDVDDHDIPVDTSLLLDSSESFEKLIDSEESFANLEKRWKDYYTDTHPEFAEESADPPQSWNSAHVETPKMMRLMSKYMRDNPQVWQTSTTPPGSVRWDEEAYRLDMMNITIAAKPAPTVPRTPSE</sequence>
<proteinExistence type="predicted"/>
<dbReference type="Pfam" id="PF13391">
    <property type="entry name" value="HNH_2"/>
    <property type="match status" value="1"/>
</dbReference>
<protein>
    <recommendedName>
        <fullName evidence="1">HNH nuclease domain-containing protein</fullName>
    </recommendedName>
</protein>
<reference evidence="2" key="1">
    <citation type="submission" date="2020-11" db="EMBL/GenBank/DDBJ databases">
        <authorList>
            <consortium name="DOE Joint Genome Institute"/>
            <person name="Ahrendt S."/>
            <person name="Riley R."/>
            <person name="Andreopoulos W."/>
            <person name="Labutti K."/>
            <person name="Pangilinan J."/>
            <person name="Ruiz-Duenas F.J."/>
            <person name="Barrasa J.M."/>
            <person name="Sanchez-Garcia M."/>
            <person name="Camarero S."/>
            <person name="Miyauchi S."/>
            <person name="Serrano A."/>
            <person name="Linde D."/>
            <person name="Babiker R."/>
            <person name="Drula E."/>
            <person name="Ayuso-Fernandez I."/>
            <person name="Pacheco R."/>
            <person name="Padilla G."/>
            <person name="Ferreira P."/>
            <person name="Barriuso J."/>
            <person name="Kellner H."/>
            <person name="Castanera R."/>
            <person name="Alfaro M."/>
            <person name="Ramirez L."/>
            <person name="Pisabarro A.G."/>
            <person name="Kuo A."/>
            <person name="Tritt A."/>
            <person name="Lipzen A."/>
            <person name="He G."/>
            <person name="Yan M."/>
            <person name="Ng V."/>
            <person name="Cullen D."/>
            <person name="Martin F."/>
            <person name="Rosso M.-N."/>
            <person name="Henrissat B."/>
            <person name="Hibbett D."/>
            <person name="Martinez A.T."/>
            <person name="Grigoriev I.V."/>
        </authorList>
    </citation>
    <scope>NUCLEOTIDE SEQUENCE</scope>
    <source>
        <strain evidence="2">CBS 506.95</strain>
    </source>
</reference>